<feature type="compositionally biased region" description="Basic and acidic residues" evidence="1">
    <location>
        <begin position="139"/>
        <end position="150"/>
    </location>
</feature>
<comment type="caution">
    <text evidence="2">The sequence shown here is derived from an EMBL/GenBank/DDBJ whole genome shotgun (WGS) entry which is preliminary data.</text>
</comment>
<dbReference type="AlphaFoldDB" id="A0A9X2X590"/>
<dbReference type="Proteomes" id="UP001149009">
    <property type="component" value="Unassembled WGS sequence"/>
</dbReference>
<accession>A0A9X2X590</accession>
<keyword evidence="3" id="KW-1185">Reference proteome</keyword>
<sequence>MKAGLATSVTLHAALLGIGLFSLSAPRAYEVADVESLPVDIIPVESLTQIQEGEKQAAVAPRPAPAPTRRPDPVENAQKVGEADTDLKPPPTPDAKPRPVESASEPKAAERPQPRPEEKPAAEEVPAPTGETQVAATERTPEPQPRREITPDPVPDPLVAENAEAESLNLPPTAPVPQARPQPPRPQTAKAPEQKRAEEPAKAAQAQTRSEPKKNEELLDQVAALLNKEEASGGGAKRSQQEAALGGRETTGGEKLTQSEMDALRAQIQRCWNVPVGALDAENLRVSLKFRLDPSGAVEGSPQVISGGDGSSIARAAAESARRAILQCGPYDLPAEKYSAWADVIVHFDPTDMF</sequence>
<organism evidence="2 3">
    <name type="scientific">Chelativorans petroleitrophicus</name>
    <dbReference type="NCBI Taxonomy" id="2975484"/>
    <lineage>
        <taxon>Bacteria</taxon>
        <taxon>Pseudomonadati</taxon>
        <taxon>Pseudomonadota</taxon>
        <taxon>Alphaproteobacteria</taxon>
        <taxon>Hyphomicrobiales</taxon>
        <taxon>Phyllobacteriaceae</taxon>
        <taxon>Chelativorans</taxon>
    </lineage>
</organism>
<evidence type="ECO:0000313" key="3">
    <source>
        <dbReference type="Proteomes" id="UP001149009"/>
    </source>
</evidence>
<feature type="region of interest" description="Disordered" evidence="1">
    <location>
        <begin position="52"/>
        <end position="255"/>
    </location>
</feature>
<feature type="compositionally biased region" description="Basic and acidic residues" evidence="1">
    <location>
        <begin position="192"/>
        <end position="201"/>
    </location>
</feature>
<dbReference type="Gene3D" id="3.30.1150.10">
    <property type="match status" value="1"/>
</dbReference>
<evidence type="ECO:0000256" key="1">
    <source>
        <dbReference type="SAM" id="MobiDB-lite"/>
    </source>
</evidence>
<evidence type="ECO:0008006" key="4">
    <source>
        <dbReference type="Google" id="ProtNLM"/>
    </source>
</evidence>
<proteinExistence type="predicted"/>
<protein>
    <recommendedName>
        <fullName evidence="4">Cell division and transport-associated protein TolA</fullName>
    </recommendedName>
</protein>
<gene>
    <name evidence="2" type="ORF">NYR54_01595</name>
</gene>
<name>A0A9X2X590_9HYPH</name>
<dbReference type="SUPFAM" id="SSF74653">
    <property type="entry name" value="TolA/TonB C-terminal domain"/>
    <property type="match status" value="1"/>
</dbReference>
<dbReference type="EMBL" id="JAODNV010000003">
    <property type="protein sequence ID" value="MCT8988990.1"/>
    <property type="molecule type" value="Genomic_DNA"/>
</dbReference>
<feature type="compositionally biased region" description="Pro residues" evidence="1">
    <location>
        <begin position="172"/>
        <end position="186"/>
    </location>
</feature>
<evidence type="ECO:0000313" key="2">
    <source>
        <dbReference type="EMBL" id="MCT8988990.1"/>
    </source>
</evidence>
<feature type="compositionally biased region" description="Basic and acidic residues" evidence="1">
    <location>
        <begin position="107"/>
        <end position="122"/>
    </location>
</feature>
<reference evidence="2" key="1">
    <citation type="submission" date="2022-08" db="EMBL/GenBank/DDBJ databases">
        <title>Chelativorans sichuanense sp. nov., a paraffin oil-degrading bacterium isolated from a mixture of oil-based drill cuttings and paddy soil.</title>
        <authorList>
            <person name="Yu J."/>
            <person name="Liu H."/>
            <person name="Chen Q."/>
        </authorList>
    </citation>
    <scope>NUCLEOTIDE SEQUENCE</scope>
    <source>
        <strain evidence="2">SCAU 2101</strain>
    </source>
</reference>
<dbReference type="RefSeq" id="WP_261513654.1">
    <property type="nucleotide sequence ID" value="NZ_JAODNV010000003.1"/>
</dbReference>